<organism evidence="2 3">
    <name type="scientific">Mycobacterium asiaticum</name>
    <dbReference type="NCBI Taxonomy" id="1790"/>
    <lineage>
        <taxon>Bacteria</taxon>
        <taxon>Bacillati</taxon>
        <taxon>Actinomycetota</taxon>
        <taxon>Actinomycetes</taxon>
        <taxon>Mycobacteriales</taxon>
        <taxon>Mycobacteriaceae</taxon>
        <taxon>Mycobacterium</taxon>
    </lineage>
</organism>
<feature type="coiled-coil region" evidence="1">
    <location>
        <begin position="183"/>
        <end position="217"/>
    </location>
</feature>
<reference evidence="2 3" key="1">
    <citation type="submission" date="2016-06" db="EMBL/GenBank/DDBJ databases">
        <authorList>
            <person name="Kjaerup R.B."/>
            <person name="Dalgaard T.S."/>
            <person name="Juul-Madsen H.R."/>
        </authorList>
    </citation>
    <scope>NUCLEOTIDE SEQUENCE [LARGE SCALE GENOMIC DNA]</scope>
    <source>
        <strain evidence="2 3">1165133.8</strain>
    </source>
</reference>
<dbReference type="EMBL" id="LZLS01000097">
    <property type="protein sequence ID" value="OBK27464.1"/>
    <property type="molecule type" value="Genomic_DNA"/>
</dbReference>
<evidence type="ECO:0000313" key="2">
    <source>
        <dbReference type="EMBL" id="OBK27464.1"/>
    </source>
</evidence>
<evidence type="ECO:0000313" key="3">
    <source>
        <dbReference type="Proteomes" id="UP000093928"/>
    </source>
</evidence>
<proteinExistence type="predicted"/>
<protein>
    <submittedName>
        <fullName evidence="2">Uncharacterized protein</fullName>
    </submittedName>
</protein>
<accession>A0A1A3P2G3</accession>
<keyword evidence="1" id="KW-0175">Coiled coil</keyword>
<name>A0A1A3P2G3_MYCAS</name>
<dbReference type="Proteomes" id="UP000093928">
    <property type="component" value="Unassembled WGS sequence"/>
</dbReference>
<evidence type="ECO:0000256" key="1">
    <source>
        <dbReference type="SAM" id="Coils"/>
    </source>
</evidence>
<dbReference type="AlphaFoldDB" id="A0A1A3P2G3"/>
<comment type="caution">
    <text evidence="2">The sequence shown here is derived from an EMBL/GenBank/DDBJ whole genome shotgun (WGS) entry which is preliminary data.</text>
</comment>
<sequence>MENRRNVVESAFQAAVAVAPQPTIEAQLDVVRNACYDATTAYLSATGNDTDSTGRPLSPYDRSIASERAQQLLTAASRSLDHFHEQHRGALDAIAARGVAATAEADAALAEGDEVANRLAQTADTLRGYPSVQRANDQFVAAYRDLHSARERRDLTALAESSRRLRTAAHSVVEALTEAPKRADQARQTMASLRTRLDALRNRVDSVDANRSALLREFHSDSSADLLNNGPTSRNHLDRADELLAKATSAGREGHPEMALELATHSRAELTAAEHLIDAVADRLSMLRELRKDPASKEREVRFRLRDAQRLAVDRGVVKEWGSALDAQAARIDLIKEKLEATHPDYWSYSRELEEVSQFVATIVARIRKGAAK</sequence>
<gene>
    <name evidence="2" type="ORF">A5634_23240</name>
</gene>